<keyword evidence="2" id="KW-1185">Reference proteome</keyword>
<gene>
    <name evidence="1" type="ORF">ACFQO6_01885</name>
</gene>
<dbReference type="PANTHER" id="PTHR10000:SF8">
    <property type="entry name" value="HAD SUPERFAMILY HYDROLASE-LIKE, TYPE 3"/>
    <property type="match status" value="1"/>
</dbReference>
<comment type="caution">
    <text evidence="1">The sequence shown here is derived from an EMBL/GenBank/DDBJ whole genome shotgun (WGS) entry which is preliminary data.</text>
</comment>
<evidence type="ECO:0000313" key="1">
    <source>
        <dbReference type="EMBL" id="MFC7359003.1"/>
    </source>
</evidence>
<dbReference type="NCBIfam" id="TIGR00099">
    <property type="entry name" value="Cof-subfamily"/>
    <property type="match status" value="1"/>
</dbReference>
<dbReference type="InterPro" id="IPR000150">
    <property type="entry name" value="Cof"/>
</dbReference>
<dbReference type="InterPro" id="IPR036412">
    <property type="entry name" value="HAD-like_sf"/>
</dbReference>
<dbReference type="SFLD" id="SFLDG01140">
    <property type="entry name" value="C2.B:_Phosphomannomutase_and_P"/>
    <property type="match status" value="1"/>
</dbReference>
<dbReference type="RefSeq" id="WP_255890225.1">
    <property type="nucleotide sequence ID" value="NZ_JAFMZM010000003.1"/>
</dbReference>
<proteinExistence type="predicted"/>
<name>A0ABW2MYQ0_9ACTN</name>
<dbReference type="EMBL" id="JBHTCH010000001">
    <property type="protein sequence ID" value="MFC7359003.1"/>
    <property type="molecule type" value="Genomic_DNA"/>
</dbReference>
<dbReference type="Proteomes" id="UP001596524">
    <property type="component" value="Unassembled WGS sequence"/>
</dbReference>
<accession>A0ABW2MYQ0</accession>
<dbReference type="Gene3D" id="3.30.1240.10">
    <property type="match status" value="1"/>
</dbReference>
<dbReference type="SUPFAM" id="SSF56784">
    <property type="entry name" value="HAD-like"/>
    <property type="match status" value="1"/>
</dbReference>
<dbReference type="CDD" id="cd07516">
    <property type="entry name" value="HAD_Pase"/>
    <property type="match status" value="1"/>
</dbReference>
<protein>
    <submittedName>
        <fullName evidence="1">Cof-type HAD-IIB family hydrolase</fullName>
        <ecNumber evidence="1">3.1.3.-</ecNumber>
    </submittedName>
</protein>
<dbReference type="PANTHER" id="PTHR10000">
    <property type="entry name" value="PHOSPHOSERINE PHOSPHATASE"/>
    <property type="match status" value="1"/>
</dbReference>
<dbReference type="SFLD" id="SFLDS00003">
    <property type="entry name" value="Haloacid_Dehalogenase"/>
    <property type="match status" value="1"/>
</dbReference>
<dbReference type="InterPro" id="IPR023214">
    <property type="entry name" value="HAD_sf"/>
</dbReference>
<sequence length="272" mass="29496">MTAPRLVATDLDGTLLHSDGTVTARTRAVLAELDARGVPVVFTTGRPVRWMEDLWEAVGGHGLAICSNGGIVYDVAQRRVRDFRPVPREVGIAIAELLREAIPGTTLAIEHTGGWASEADFPRHPDDRVERFQGDYAEIYREDVVKILAVHRDLDPEEFWRQVEAVVGDQVVTTWSSSYALVEISAAGVTKATTLATIAAEMGLGPEAVVAFGDMPNDLPMLEWAGTSYAMANAHQSVRDLADHLAPSNDDDGVAEVLTDLFALPSRVRNPS</sequence>
<dbReference type="Gene3D" id="3.40.50.1000">
    <property type="entry name" value="HAD superfamily/HAD-like"/>
    <property type="match status" value="1"/>
</dbReference>
<evidence type="ECO:0000313" key="2">
    <source>
        <dbReference type="Proteomes" id="UP001596524"/>
    </source>
</evidence>
<reference evidence="2" key="1">
    <citation type="journal article" date="2019" name="Int. J. Syst. Evol. Microbiol.">
        <title>The Global Catalogue of Microorganisms (GCM) 10K type strain sequencing project: providing services to taxonomists for standard genome sequencing and annotation.</title>
        <authorList>
            <consortium name="The Broad Institute Genomics Platform"/>
            <consortium name="The Broad Institute Genome Sequencing Center for Infectious Disease"/>
            <person name="Wu L."/>
            <person name="Ma J."/>
        </authorList>
    </citation>
    <scope>NUCLEOTIDE SEQUENCE [LARGE SCALE GENOMIC DNA]</scope>
    <source>
        <strain evidence="2">FCH27</strain>
    </source>
</reference>
<dbReference type="EC" id="3.1.3.-" evidence="1"/>
<dbReference type="Pfam" id="PF08282">
    <property type="entry name" value="Hydrolase_3"/>
    <property type="match status" value="1"/>
</dbReference>
<keyword evidence="1" id="KW-0378">Hydrolase</keyword>
<dbReference type="InterPro" id="IPR006379">
    <property type="entry name" value="HAD-SF_hydro_IIB"/>
</dbReference>
<organism evidence="1 2">
    <name type="scientific">Nocardioides astragali</name>
    <dbReference type="NCBI Taxonomy" id="1776736"/>
    <lineage>
        <taxon>Bacteria</taxon>
        <taxon>Bacillati</taxon>
        <taxon>Actinomycetota</taxon>
        <taxon>Actinomycetes</taxon>
        <taxon>Propionibacteriales</taxon>
        <taxon>Nocardioidaceae</taxon>
        <taxon>Nocardioides</taxon>
    </lineage>
</organism>
<dbReference type="NCBIfam" id="TIGR01484">
    <property type="entry name" value="HAD-SF-IIB"/>
    <property type="match status" value="1"/>
</dbReference>
<dbReference type="GO" id="GO:0016787">
    <property type="term" value="F:hydrolase activity"/>
    <property type="evidence" value="ECO:0007669"/>
    <property type="project" value="UniProtKB-KW"/>
</dbReference>